<feature type="region of interest" description="Disordered" evidence="1">
    <location>
        <begin position="111"/>
        <end position="141"/>
    </location>
</feature>
<dbReference type="Proteomes" id="UP000818624">
    <property type="component" value="Chromosome 1"/>
</dbReference>
<evidence type="ECO:0000259" key="2">
    <source>
        <dbReference type="Pfam" id="PF00339"/>
    </source>
</evidence>
<evidence type="ECO:0000313" key="3">
    <source>
        <dbReference type="EMBL" id="WFD45765.1"/>
    </source>
</evidence>
<feature type="compositionally biased region" description="Polar residues" evidence="1">
    <location>
        <begin position="691"/>
        <end position="707"/>
    </location>
</feature>
<feature type="region of interest" description="Disordered" evidence="1">
    <location>
        <begin position="655"/>
        <end position="726"/>
    </location>
</feature>
<dbReference type="InterPro" id="IPR014752">
    <property type="entry name" value="Arrestin-like_C"/>
</dbReference>
<protein>
    <recommendedName>
        <fullName evidence="2">Arrestin-like N-terminal domain-containing protein</fullName>
    </recommendedName>
</protein>
<evidence type="ECO:0000313" key="4">
    <source>
        <dbReference type="Proteomes" id="UP000818624"/>
    </source>
</evidence>
<dbReference type="Pfam" id="PF00339">
    <property type="entry name" value="Arrestin_N"/>
    <property type="match status" value="1"/>
</dbReference>
<dbReference type="InterPro" id="IPR011021">
    <property type="entry name" value="Arrestin-like_N"/>
</dbReference>
<organism evidence="3 4">
    <name type="scientific">Malassezia furfur</name>
    <name type="common">Pityriasis versicolor infection agent</name>
    <name type="synonym">Pityrosporum furfur</name>
    <dbReference type="NCBI Taxonomy" id="55194"/>
    <lineage>
        <taxon>Eukaryota</taxon>
        <taxon>Fungi</taxon>
        <taxon>Dikarya</taxon>
        <taxon>Basidiomycota</taxon>
        <taxon>Ustilaginomycotina</taxon>
        <taxon>Malasseziomycetes</taxon>
        <taxon>Malasseziales</taxon>
        <taxon>Malasseziaceae</taxon>
        <taxon>Malassezia</taxon>
    </lineage>
</organism>
<dbReference type="SUPFAM" id="SSF81296">
    <property type="entry name" value="E set domains"/>
    <property type="match status" value="1"/>
</dbReference>
<feature type="region of interest" description="Disordered" evidence="1">
    <location>
        <begin position="168"/>
        <end position="307"/>
    </location>
</feature>
<evidence type="ECO:0000256" key="1">
    <source>
        <dbReference type="SAM" id="MobiDB-lite"/>
    </source>
</evidence>
<feature type="domain" description="Arrestin-like N-terminal" evidence="2">
    <location>
        <begin position="314"/>
        <end position="365"/>
    </location>
</feature>
<feature type="compositionally biased region" description="Polar residues" evidence="1">
    <location>
        <begin position="199"/>
        <end position="223"/>
    </location>
</feature>
<reference evidence="3 4" key="1">
    <citation type="journal article" date="2020" name="Elife">
        <title>Loss of centromere function drives karyotype evolution in closely related Malassezia species.</title>
        <authorList>
            <person name="Sankaranarayanan S.R."/>
            <person name="Ianiri G."/>
            <person name="Coelho M.A."/>
            <person name="Reza M.H."/>
            <person name="Thimmappa B.C."/>
            <person name="Ganguly P."/>
            <person name="Vadnala R.N."/>
            <person name="Sun S."/>
            <person name="Siddharthan R."/>
            <person name="Tellgren-Roth C."/>
            <person name="Dawson T.L."/>
            <person name="Heitman J."/>
            <person name="Sanyal K."/>
        </authorList>
    </citation>
    <scope>NUCLEOTIDE SEQUENCE [LARGE SCALE GENOMIC DNA]</scope>
    <source>
        <strain evidence="3">CBS14141</strain>
    </source>
</reference>
<dbReference type="EMBL" id="CP046234">
    <property type="protein sequence ID" value="WFD45765.1"/>
    <property type="molecule type" value="Genomic_DNA"/>
</dbReference>
<dbReference type="InterPro" id="IPR014756">
    <property type="entry name" value="Ig_E-set"/>
</dbReference>
<sequence length="726" mass="79893">MLSTLFQPCEIKVNFIQNVVFLRPPQNPSGDHDHRTHELPPMSNDELVRGIIHLYVPSARHIDGIRVQLKVTQSIAVLDSSFNYVPTTWENSTLMERTLEIGVPMRLSKLNPHREASQSVARPRSPSTHYGGGGRHPELPRYELGRHEGRHHESGGVFKSMVRGVSRGRAPFRGEHSPSASESPRPQSRGRSGLFYRDSSVSHSRNRSPTPNERDSGQGSDTVLSPVRTDARGTPISEDDFNRINLALEEHDSRGRPLPPGGQEVSTRDHSERSRSRSVHRGFDSGVRTPSVQRSYSPEDETRGRSKTKAVDFVVHDQNEDGLELSKGVHAFEFAFIIPADAPPYDRSPFGKIKYLVKVTALGAGRAKSNVEEWKEFFPMVNPAPDGGMTPLIVLYNNIHSTVGMLSIACTSNNISVGGLFNIDVHSPSPPIDLIVYMVRVSLHTTIELHTKRKGKQYVPVQKRKLFEQGHVAGQGLAMGENADQLPGYVRYAGTDHAWTVQGVARIPDDNAIRPSTVPGTRSALRFHHVLVVEVVHSRDDPSVPDCLTPEGKRKLKVFTLRQNILIPSCCCALDAVTLPAYTPKETSEEHPPALNHGFSGWDQIVRANQDRGESHDMCVCGMSLADLSRAERAMLPPPDPSELLLDRVRHNGKVGELPSAENSPSDALPNGGVHTDRATWAPPPHMGTPGLSSSRQLGSGHLGTNRSPSPLPPPLDLPPAYTRNE</sequence>
<gene>
    <name evidence="3" type="ORF">GLX27_000389</name>
</gene>
<accession>A0ABY8EL46</accession>
<feature type="compositionally biased region" description="Basic and acidic residues" evidence="1">
    <location>
        <begin position="266"/>
        <end position="275"/>
    </location>
</feature>
<name>A0ABY8EL46_MALFU</name>
<dbReference type="Gene3D" id="2.60.40.640">
    <property type="match status" value="1"/>
</dbReference>
<feature type="compositionally biased region" description="Polar residues" evidence="1">
    <location>
        <begin position="178"/>
        <end position="190"/>
    </location>
</feature>
<keyword evidence="4" id="KW-1185">Reference proteome</keyword>
<proteinExistence type="predicted"/>
<feature type="compositionally biased region" description="Polar residues" evidence="1">
    <location>
        <begin position="117"/>
        <end position="128"/>
    </location>
</feature>